<proteinExistence type="predicted"/>
<dbReference type="KEGG" id="ssl:SS1G_09498"/>
<dbReference type="AlphaFoldDB" id="A7EVY9"/>
<reference evidence="2" key="1">
    <citation type="journal article" date="2011" name="PLoS Genet.">
        <title>Genomic analysis of the necrotrophic fungal pathogens Sclerotinia sclerotiorum and Botrytis cinerea.</title>
        <authorList>
            <person name="Amselem J."/>
            <person name="Cuomo C.A."/>
            <person name="van Kan J.A."/>
            <person name="Viaud M."/>
            <person name="Benito E.P."/>
            <person name="Couloux A."/>
            <person name="Coutinho P.M."/>
            <person name="de Vries R.P."/>
            <person name="Dyer P.S."/>
            <person name="Fillinger S."/>
            <person name="Fournier E."/>
            <person name="Gout L."/>
            <person name="Hahn M."/>
            <person name="Kohn L."/>
            <person name="Lapalu N."/>
            <person name="Plummer K.M."/>
            <person name="Pradier J.M."/>
            <person name="Quevillon E."/>
            <person name="Sharon A."/>
            <person name="Simon A."/>
            <person name="ten Have A."/>
            <person name="Tudzynski B."/>
            <person name="Tudzynski P."/>
            <person name="Wincker P."/>
            <person name="Andrew M."/>
            <person name="Anthouard V."/>
            <person name="Beever R.E."/>
            <person name="Beffa R."/>
            <person name="Benoit I."/>
            <person name="Bouzid O."/>
            <person name="Brault B."/>
            <person name="Chen Z."/>
            <person name="Choquer M."/>
            <person name="Collemare J."/>
            <person name="Cotton P."/>
            <person name="Danchin E.G."/>
            <person name="Da Silva C."/>
            <person name="Gautier A."/>
            <person name="Giraud C."/>
            <person name="Giraud T."/>
            <person name="Gonzalez C."/>
            <person name="Grossetete S."/>
            <person name="Guldener U."/>
            <person name="Henrissat B."/>
            <person name="Howlett B.J."/>
            <person name="Kodira C."/>
            <person name="Kretschmer M."/>
            <person name="Lappartient A."/>
            <person name="Leroch M."/>
            <person name="Levis C."/>
            <person name="Mauceli E."/>
            <person name="Neuveglise C."/>
            <person name="Oeser B."/>
            <person name="Pearson M."/>
            <person name="Poulain J."/>
            <person name="Poussereau N."/>
            <person name="Quesneville H."/>
            <person name="Rascle C."/>
            <person name="Schumacher J."/>
            <person name="Segurens B."/>
            <person name="Sexton A."/>
            <person name="Silva E."/>
            <person name="Sirven C."/>
            <person name="Soanes D.M."/>
            <person name="Talbot N.J."/>
            <person name="Templeton M."/>
            <person name="Yandava C."/>
            <person name="Yarden O."/>
            <person name="Zeng Q."/>
            <person name="Rollins J.A."/>
            <person name="Lebrun M.H."/>
            <person name="Dickman M."/>
        </authorList>
    </citation>
    <scope>NUCLEOTIDE SEQUENCE [LARGE SCALE GENOMIC DNA]</scope>
    <source>
        <strain evidence="2">ATCC 18683 / 1980 / Ss-1</strain>
    </source>
</reference>
<sequence length="130" mass="15216">MDVRREDAEGYRTIIIQTSSTAAGTVIPRYSSRTSRKLPTFLLFIRSSLRPMFLYWTCSLNSASFQFGNHEPMVISALDSTMLAFIARHFSFLLSPDFIFRSEFTSMPWRHYHPHLWKCHTTWLTTTTKI</sequence>
<gene>
    <name evidence="1" type="ORF">SS1G_09498</name>
</gene>
<dbReference type="GeneID" id="5485580"/>
<dbReference type="EMBL" id="CH476633">
    <property type="protein sequence ID" value="EDN93631.1"/>
    <property type="molecule type" value="Genomic_DNA"/>
</dbReference>
<dbReference type="HOGENOM" id="CLU_1939408_0_0_1"/>
<evidence type="ECO:0000313" key="1">
    <source>
        <dbReference type="EMBL" id="EDN93631.1"/>
    </source>
</evidence>
<evidence type="ECO:0000313" key="2">
    <source>
        <dbReference type="Proteomes" id="UP000001312"/>
    </source>
</evidence>
<dbReference type="InParanoid" id="A7EVY9"/>
<keyword evidence="2" id="KW-1185">Reference proteome</keyword>
<dbReference type="Proteomes" id="UP000001312">
    <property type="component" value="Unassembled WGS sequence"/>
</dbReference>
<protein>
    <submittedName>
        <fullName evidence="1">Uncharacterized protein</fullName>
    </submittedName>
</protein>
<organism evidence="1 2">
    <name type="scientific">Sclerotinia sclerotiorum (strain ATCC 18683 / 1980 / Ss-1)</name>
    <name type="common">White mold</name>
    <name type="synonym">Whetzelinia sclerotiorum</name>
    <dbReference type="NCBI Taxonomy" id="665079"/>
    <lineage>
        <taxon>Eukaryota</taxon>
        <taxon>Fungi</taxon>
        <taxon>Dikarya</taxon>
        <taxon>Ascomycota</taxon>
        <taxon>Pezizomycotina</taxon>
        <taxon>Leotiomycetes</taxon>
        <taxon>Helotiales</taxon>
        <taxon>Sclerotiniaceae</taxon>
        <taxon>Sclerotinia</taxon>
    </lineage>
</organism>
<accession>A7EVY9</accession>
<name>A7EVY9_SCLS1</name>
<dbReference type="RefSeq" id="XP_001589776.1">
    <property type="nucleotide sequence ID" value="XM_001589726.1"/>
</dbReference>